<evidence type="ECO:0000256" key="2">
    <source>
        <dbReference type="ARBA" id="ARBA00049106"/>
    </source>
</evidence>
<dbReference type="NCBIfam" id="TIGR00026">
    <property type="entry name" value="hi_GC_TIGR00026"/>
    <property type="match status" value="1"/>
</dbReference>
<evidence type="ECO:0000313" key="4">
    <source>
        <dbReference type="Proteomes" id="UP000806528"/>
    </source>
</evidence>
<reference evidence="3 4" key="1">
    <citation type="submission" date="2020-09" db="EMBL/GenBank/DDBJ databases">
        <title>Diversity and distribution of actinomycetes associated with coral in the coast of Hainan.</title>
        <authorList>
            <person name="Li F."/>
        </authorList>
    </citation>
    <scope>NUCLEOTIDE SEQUENCE [LARGE SCALE GENOMIC DNA]</scope>
    <source>
        <strain evidence="3 4">HNM0947</strain>
    </source>
</reference>
<protein>
    <submittedName>
        <fullName evidence="3">Nitroreductase family deazaflavin-dependent oxidoreductase</fullName>
    </submittedName>
</protein>
<comment type="similarity">
    <text evidence="1">Belongs to the F420H(2)-dependent quinone reductase family.</text>
</comment>
<dbReference type="RefSeq" id="WP_193124568.1">
    <property type="nucleotide sequence ID" value="NZ_JADBGI010000031.1"/>
</dbReference>
<proteinExistence type="inferred from homology"/>
<dbReference type="InterPro" id="IPR012349">
    <property type="entry name" value="Split_barrel_FMN-bd"/>
</dbReference>
<dbReference type="Pfam" id="PF04075">
    <property type="entry name" value="F420H2_quin_red"/>
    <property type="match status" value="1"/>
</dbReference>
<evidence type="ECO:0000313" key="3">
    <source>
        <dbReference type="EMBL" id="MBE3001975.1"/>
    </source>
</evidence>
<comment type="catalytic activity">
    <reaction evidence="2">
        <text>oxidized coenzyme F420-(gamma-L-Glu)(n) + a quinol + H(+) = reduced coenzyme F420-(gamma-L-Glu)(n) + a quinone</text>
        <dbReference type="Rhea" id="RHEA:39663"/>
        <dbReference type="Rhea" id="RHEA-COMP:12939"/>
        <dbReference type="Rhea" id="RHEA-COMP:14378"/>
        <dbReference type="ChEBI" id="CHEBI:15378"/>
        <dbReference type="ChEBI" id="CHEBI:24646"/>
        <dbReference type="ChEBI" id="CHEBI:132124"/>
        <dbReference type="ChEBI" id="CHEBI:133980"/>
        <dbReference type="ChEBI" id="CHEBI:139511"/>
    </reaction>
</comment>
<keyword evidence="4" id="KW-1185">Reference proteome</keyword>
<dbReference type="Proteomes" id="UP000806528">
    <property type="component" value="Unassembled WGS sequence"/>
</dbReference>
<dbReference type="InterPro" id="IPR004378">
    <property type="entry name" value="F420H2_quin_Rdtase"/>
</dbReference>
<sequence>MGVLTPLAVRIGALPWLPRFLRQITWCDRVLQRTTGGRVGLLDVAGLPNVLLTVRGRVSGRLRSTPLLCVRGGDRGAGGPRWLIAGSSFGSPSTPAWVHNLREASVAEISKGAWSATVVPEELGSDERARAWDELCGVWPNFEVYRRRTERVIPVFRLVPADSGRRDW</sequence>
<gene>
    <name evidence="3" type="ORF">IDM40_25240</name>
</gene>
<name>A0ABR9PDP9_9ACTN</name>
<dbReference type="PANTHER" id="PTHR39428:SF1">
    <property type="entry name" value="F420H(2)-DEPENDENT QUINONE REDUCTASE RV1261C"/>
    <property type="match status" value="1"/>
</dbReference>
<organism evidence="3 4">
    <name type="scientific">Nocardiopsis coralli</name>
    <dbReference type="NCBI Taxonomy" id="2772213"/>
    <lineage>
        <taxon>Bacteria</taxon>
        <taxon>Bacillati</taxon>
        <taxon>Actinomycetota</taxon>
        <taxon>Actinomycetes</taxon>
        <taxon>Streptosporangiales</taxon>
        <taxon>Nocardiopsidaceae</taxon>
        <taxon>Nocardiopsis</taxon>
    </lineage>
</organism>
<comment type="caution">
    <text evidence="3">The sequence shown here is derived from an EMBL/GenBank/DDBJ whole genome shotgun (WGS) entry which is preliminary data.</text>
</comment>
<accession>A0ABR9PDP9</accession>
<dbReference type="PANTHER" id="PTHR39428">
    <property type="entry name" value="F420H(2)-DEPENDENT QUINONE REDUCTASE RV1261C"/>
    <property type="match status" value="1"/>
</dbReference>
<evidence type="ECO:0000256" key="1">
    <source>
        <dbReference type="ARBA" id="ARBA00008710"/>
    </source>
</evidence>
<dbReference type="Gene3D" id="2.30.110.10">
    <property type="entry name" value="Electron Transport, Fmn-binding Protein, Chain A"/>
    <property type="match status" value="1"/>
</dbReference>
<dbReference type="EMBL" id="JADBGI010000031">
    <property type="protein sequence ID" value="MBE3001975.1"/>
    <property type="molecule type" value="Genomic_DNA"/>
</dbReference>